<proteinExistence type="predicted"/>
<sequence>MNKLTLFFFAITLYVFASSCSKENISGIDNNNQTDVDLNSDYYANTLFGKALAKALNNKEIREIIKEESLKKFDKDHDVLVQKIKDYKLSTNEAFLDAIADYSEVSKTDFIDAINNSPLLTVFVPTLSKFSPENWDTDTQTPIVSIRVESDILKNAPLLAFNQTDKEILLSYTKEPDIPVIVIKNNERIQLNDNKQIVEERSDLENESLMLQISDGKLSFLSKGFINNDEEPREEYSANSNLDLQSAIYVSANNNSPTVNPGVFPGLPPSMYNLKLMAHYLRYQNTYERDFIYYDIKQDTDTGKFNNSYSEAICGFYINNPNTETYLAQHNSDWTEGNLEIFITTIFINKNGVGSTLRQGFTCNKTDLFFIKNGQKHTLFYRIPPIEITPWRLQDYGDTWKFSIEEYNPGTTKKITTDITSHYSNNVKVDIGIPEIDGLKITAGYGSGGYTTSHTVIELTTTINSAPLGEALLSFYDPIVVGGRAFITSNPWADWVWDPPYYQLRGSNTGMISLLVTPIKRGGYSVTDPAQGWNIINSY</sequence>
<feature type="chain" id="PRO_5011565108" evidence="1">
    <location>
        <begin position="18"/>
        <end position="539"/>
    </location>
</feature>
<keyword evidence="1" id="KW-0732">Signal</keyword>
<evidence type="ECO:0000256" key="1">
    <source>
        <dbReference type="SAM" id="SignalP"/>
    </source>
</evidence>
<keyword evidence="3" id="KW-1185">Reference proteome</keyword>
<dbReference type="EMBL" id="FNZR01000004">
    <property type="protein sequence ID" value="SEL32076.1"/>
    <property type="molecule type" value="Genomic_DNA"/>
</dbReference>
<gene>
    <name evidence="2" type="ORF">SAMN05421740_104256</name>
</gene>
<dbReference type="Proteomes" id="UP000198916">
    <property type="component" value="Unassembled WGS sequence"/>
</dbReference>
<dbReference type="STRING" id="332977.SAMN05421740_104256"/>
<reference evidence="3" key="1">
    <citation type="submission" date="2016-10" db="EMBL/GenBank/DDBJ databases">
        <authorList>
            <person name="Varghese N."/>
            <person name="Submissions S."/>
        </authorList>
    </citation>
    <scope>NUCLEOTIDE SEQUENCE [LARGE SCALE GENOMIC DNA]</scope>
    <source>
        <strain evidence="3">Jip14</strain>
    </source>
</reference>
<feature type="signal peptide" evidence="1">
    <location>
        <begin position="1"/>
        <end position="17"/>
    </location>
</feature>
<accession>A0A1H7P8V8</accession>
<evidence type="ECO:0000313" key="2">
    <source>
        <dbReference type="EMBL" id="SEL32076.1"/>
    </source>
</evidence>
<dbReference type="PROSITE" id="PS51257">
    <property type="entry name" value="PROKAR_LIPOPROTEIN"/>
    <property type="match status" value="1"/>
</dbReference>
<dbReference type="AlphaFoldDB" id="A0A1H7P8V8"/>
<organism evidence="2 3">
    <name type="scientific">Parapedobacter koreensis</name>
    <dbReference type="NCBI Taxonomy" id="332977"/>
    <lineage>
        <taxon>Bacteria</taxon>
        <taxon>Pseudomonadati</taxon>
        <taxon>Bacteroidota</taxon>
        <taxon>Sphingobacteriia</taxon>
        <taxon>Sphingobacteriales</taxon>
        <taxon>Sphingobacteriaceae</taxon>
        <taxon>Parapedobacter</taxon>
    </lineage>
</organism>
<dbReference type="RefSeq" id="WP_090605823.1">
    <property type="nucleotide sequence ID" value="NZ_FNZR01000004.1"/>
</dbReference>
<dbReference type="OrthoDB" id="644302at2"/>
<protein>
    <submittedName>
        <fullName evidence="2">Uncharacterized protein</fullName>
    </submittedName>
</protein>
<name>A0A1H7P8V8_9SPHI</name>
<evidence type="ECO:0000313" key="3">
    <source>
        <dbReference type="Proteomes" id="UP000198916"/>
    </source>
</evidence>